<dbReference type="GO" id="GO:0046872">
    <property type="term" value="F:metal ion binding"/>
    <property type="evidence" value="ECO:0007669"/>
    <property type="project" value="UniProtKB-KW"/>
</dbReference>
<sequence>MDKYLSVITNFGCHYTCPYCIVKNNNLHIPKTTIEGLDNLEEEIKKNNCNWVSISGGGDPLWNFERNRFWYYKFAAIITGLDVNIELHTSIINPPSYIALFKRIVYHLHNFEQLSLIYRLNDEIVRVVFVVTEDFTEELIDKIAAFCKESKQIDELSFRQMVDDNYQNTDYYRDYLRAGHQKDWWYIEQCDYNLYYCENKIYTEYRMIGE</sequence>
<dbReference type="InterPro" id="IPR058240">
    <property type="entry name" value="rSAM_sf"/>
</dbReference>
<evidence type="ECO:0000256" key="3">
    <source>
        <dbReference type="ARBA" id="ARBA00023004"/>
    </source>
</evidence>
<dbReference type="EMBL" id="BK059091">
    <property type="protein sequence ID" value="DAE28777.1"/>
    <property type="molecule type" value="Genomic_DNA"/>
</dbReference>
<keyword evidence="1" id="KW-0949">S-adenosyl-L-methionine</keyword>
<keyword evidence="3" id="KW-0408">Iron</keyword>
<proteinExistence type="predicted"/>
<name>A0A8S5RCG2_9VIRU</name>
<protein>
    <submittedName>
        <fullName evidence="5">7-carboxy-7-deazaguanine synthase</fullName>
    </submittedName>
</protein>
<dbReference type="Gene3D" id="3.20.20.70">
    <property type="entry name" value="Aldolase class I"/>
    <property type="match status" value="1"/>
</dbReference>
<dbReference type="GO" id="GO:0003824">
    <property type="term" value="F:catalytic activity"/>
    <property type="evidence" value="ECO:0007669"/>
    <property type="project" value="InterPro"/>
</dbReference>
<dbReference type="SUPFAM" id="SSF102114">
    <property type="entry name" value="Radical SAM enzymes"/>
    <property type="match status" value="1"/>
</dbReference>
<dbReference type="InterPro" id="IPR007197">
    <property type="entry name" value="rSAM"/>
</dbReference>
<dbReference type="GO" id="GO:0051536">
    <property type="term" value="F:iron-sulfur cluster binding"/>
    <property type="evidence" value="ECO:0007669"/>
    <property type="project" value="UniProtKB-KW"/>
</dbReference>
<keyword evidence="2" id="KW-0479">Metal-binding</keyword>
<evidence type="ECO:0000256" key="4">
    <source>
        <dbReference type="ARBA" id="ARBA00023014"/>
    </source>
</evidence>
<evidence type="ECO:0000256" key="1">
    <source>
        <dbReference type="ARBA" id="ARBA00022691"/>
    </source>
</evidence>
<evidence type="ECO:0000256" key="2">
    <source>
        <dbReference type="ARBA" id="ARBA00022723"/>
    </source>
</evidence>
<reference evidence="5" key="1">
    <citation type="journal article" date="2021" name="Proc. Natl. Acad. Sci. U.S.A.">
        <title>A Catalog of Tens of Thousands of Viruses from Human Metagenomes Reveals Hidden Associations with Chronic Diseases.</title>
        <authorList>
            <person name="Tisza M.J."/>
            <person name="Buck C.B."/>
        </authorList>
    </citation>
    <scope>NUCLEOTIDE SEQUENCE</scope>
    <source>
        <strain evidence="5">CtmTa7</strain>
    </source>
</reference>
<evidence type="ECO:0000313" key="5">
    <source>
        <dbReference type="EMBL" id="DAE28777.1"/>
    </source>
</evidence>
<dbReference type="InterPro" id="IPR013785">
    <property type="entry name" value="Aldolase_TIM"/>
</dbReference>
<organism evidence="5">
    <name type="scientific">virus sp. ctmTa7</name>
    <dbReference type="NCBI Taxonomy" id="2828255"/>
    <lineage>
        <taxon>Viruses</taxon>
    </lineage>
</organism>
<dbReference type="SFLD" id="SFLDS00029">
    <property type="entry name" value="Radical_SAM"/>
    <property type="match status" value="1"/>
</dbReference>
<keyword evidence="4" id="KW-0411">Iron-sulfur</keyword>
<accession>A0A8S5RCG2</accession>